<feature type="compositionally biased region" description="Acidic residues" evidence="1">
    <location>
        <begin position="251"/>
        <end position="276"/>
    </location>
</feature>
<evidence type="ECO:0000313" key="3">
    <source>
        <dbReference type="Proteomes" id="UP001301769"/>
    </source>
</evidence>
<dbReference type="AlphaFoldDB" id="A0AAN7B3B6"/>
<evidence type="ECO:0000256" key="1">
    <source>
        <dbReference type="SAM" id="MobiDB-lite"/>
    </source>
</evidence>
<dbReference type="EMBL" id="MU858363">
    <property type="protein sequence ID" value="KAK4206710.1"/>
    <property type="molecule type" value="Genomic_DNA"/>
</dbReference>
<reference evidence="2" key="1">
    <citation type="journal article" date="2023" name="Mol. Phylogenet. Evol.">
        <title>Genome-scale phylogeny and comparative genomics of the fungal order Sordariales.</title>
        <authorList>
            <person name="Hensen N."/>
            <person name="Bonometti L."/>
            <person name="Westerberg I."/>
            <person name="Brannstrom I.O."/>
            <person name="Guillou S."/>
            <person name="Cros-Aarteil S."/>
            <person name="Calhoun S."/>
            <person name="Haridas S."/>
            <person name="Kuo A."/>
            <person name="Mondo S."/>
            <person name="Pangilinan J."/>
            <person name="Riley R."/>
            <person name="LaButti K."/>
            <person name="Andreopoulos B."/>
            <person name="Lipzen A."/>
            <person name="Chen C."/>
            <person name="Yan M."/>
            <person name="Daum C."/>
            <person name="Ng V."/>
            <person name="Clum A."/>
            <person name="Steindorff A."/>
            <person name="Ohm R.A."/>
            <person name="Martin F."/>
            <person name="Silar P."/>
            <person name="Natvig D.O."/>
            <person name="Lalanne C."/>
            <person name="Gautier V."/>
            <person name="Ament-Velasquez S.L."/>
            <person name="Kruys A."/>
            <person name="Hutchinson M.I."/>
            <person name="Powell A.J."/>
            <person name="Barry K."/>
            <person name="Miller A.N."/>
            <person name="Grigoriev I.V."/>
            <person name="Debuchy R."/>
            <person name="Gladieux P."/>
            <person name="Hiltunen Thoren M."/>
            <person name="Johannesson H."/>
        </authorList>
    </citation>
    <scope>NUCLEOTIDE SEQUENCE</scope>
    <source>
        <strain evidence="2">PSN293</strain>
    </source>
</reference>
<accession>A0AAN7B3B6</accession>
<sequence length="276" mass="30683">MSAGGLSTIPPYSLQATVAAVQDYFALLTDMYLDPADVLTPACMGKTGSVLDLLRHLPYIRREEDDGPQAGIPGCHFADWRHLAEITSIDPDNDTGPDGHSLRECSEPVELVERDVIPPYVIGLTYGGRDNPTFLLDTKHGIVHWYECPDGIRYDSALPGVTDVDEPFDWEDTPEEELRELRHVPVGSPSRAVLYGDGEDAEEELGDLVVAVRAIFKRHGWPDPSSFDKEVCLAEVKRLVMDEYPDHDYRYDDDEDDADEESEGEEGDGEGSNDDE</sequence>
<proteinExistence type="predicted"/>
<feature type="region of interest" description="Disordered" evidence="1">
    <location>
        <begin position="244"/>
        <end position="276"/>
    </location>
</feature>
<comment type="caution">
    <text evidence="2">The sequence shown here is derived from an EMBL/GenBank/DDBJ whole genome shotgun (WGS) entry which is preliminary data.</text>
</comment>
<protein>
    <submittedName>
        <fullName evidence="2">Uncharacterized protein</fullName>
    </submittedName>
</protein>
<gene>
    <name evidence="2" type="ORF">QBC37DRAFT_457765</name>
</gene>
<organism evidence="2 3">
    <name type="scientific">Rhypophila decipiens</name>
    <dbReference type="NCBI Taxonomy" id="261697"/>
    <lineage>
        <taxon>Eukaryota</taxon>
        <taxon>Fungi</taxon>
        <taxon>Dikarya</taxon>
        <taxon>Ascomycota</taxon>
        <taxon>Pezizomycotina</taxon>
        <taxon>Sordariomycetes</taxon>
        <taxon>Sordariomycetidae</taxon>
        <taxon>Sordariales</taxon>
        <taxon>Naviculisporaceae</taxon>
        <taxon>Rhypophila</taxon>
    </lineage>
</organism>
<keyword evidence="3" id="KW-1185">Reference proteome</keyword>
<dbReference type="Proteomes" id="UP001301769">
    <property type="component" value="Unassembled WGS sequence"/>
</dbReference>
<name>A0AAN7B3B6_9PEZI</name>
<reference evidence="2" key="2">
    <citation type="submission" date="2023-05" db="EMBL/GenBank/DDBJ databases">
        <authorList>
            <consortium name="Lawrence Berkeley National Laboratory"/>
            <person name="Steindorff A."/>
            <person name="Hensen N."/>
            <person name="Bonometti L."/>
            <person name="Westerberg I."/>
            <person name="Brannstrom I.O."/>
            <person name="Guillou S."/>
            <person name="Cros-Aarteil S."/>
            <person name="Calhoun S."/>
            <person name="Haridas S."/>
            <person name="Kuo A."/>
            <person name="Mondo S."/>
            <person name="Pangilinan J."/>
            <person name="Riley R."/>
            <person name="Labutti K."/>
            <person name="Andreopoulos B."/>
            <person name="Lipzen A."/>
            <person name="Chen C."/>
            <person name="Yanf M."/>
            <person name="Daum C."/>
            <person name="Ng V."/>
            <person name="Clum A."/>
            <person name="Ohm R."/>
            <person name="Martin F."/>
            <person name="Silar P."/>
            <person name="Natvig D."/>
            <person name="Lalanne C."/>
            <person name="Gautier V."/>
            <person name="Ament-Velasquez S.L."/>
            <person name="Kruys A."/>
            <person name="Hutchinson M.I."/>
            <person name="Powell A.J."/>
            <person name="Barry K."/>
            <person name="Miller A.N."/>
            <person name="Grigoriev I.V."/>
            <person name="Debuchy R."/>
            <person name="Gladieux P."/>
            <person name="Thoren M.H."/>
            <person name="Johannesson H."/>
        </authorList>
    </citation>
    <scope>NUCLEOTIDE SEQUENCE</scope>
    <source>
        <strain evidence="2">PSN293</strain>
    </source>
</reference>
<evidence type="ECO:0000313" key="2">
    <source>
        <dbReference type="EMBL" id="KAK4206710.1"/>
    </source>
</evidence>